<dbReference type="SUPFAM" id="SSF55874">
    <property type="entry name" value="ATPase domain of HSP90 chaperone/DNA topoisomerase II/histidine kinase"/>
    <property type="match status" value="1"/>
</dbReference>
<dbReference type="Pfam" id="PF13589">
    <property type="entry name" value="HATPase_c_3"/>
    <property type="match status" value="1"/>
</dbReference>
<dbReference type="GO" id="GO:0016301">
    <property type="term" value="F:kinase activity"/>
    <property type="evidence" value="ECO:0007669"/>
    <property type="project" value="UniProtKB-KW"/>
</dbReference>
<evidence type="ECO:0000313" key="1">
    <source>
        <dbReference type="EMBL" id="SET21914.1"/>
    </source>
</evidence>
<evidence type="ECO:0000313" key="2">
    <source>
        <dbReference type="Proteomes" id="UP000198507"/>
    </source>
</evidence>
<accession>A0A1I0CQ78</accession>
<dbReference type="OrthoDB" id="3757919at2"/>
<reference evidence="2" key="1">
    <citation type="submission" date="2016-10" db="EMBL/GenBank/DDBJ databases">
        <authorList>
            <person name="Varghese N."/>
            <person name="Submissions S."/>
        </authorList>
    </citation>
    <scope>NUCLEOTIDE SEQUENCE [LARGE SCALE GENOMIC DNA]</scope>
    <source>
        <strain evidence="2">DSM 44209</strain>
    </source>
</reference>
<dbReference type="AlphaFoldDB" id="A0A1I0CQ78"/>
<dbReference type="EMBL" id="FOIE01000003">
    <property type="protein sequence ID" value="SET21914.1"/>
    <property type="molecule type" value="Genomic_DNA"/>
</dbReference>
<keyword evidence="1" id="KW-0808">Transferase</keyword>
<dbReference type="RefSeq" id="WP_091442316.1">
    <property type="nucleotide sequence ID" value="NZ_FOIE01000003.1"/>
</dbReference>
<organism evidence="1 2">
    <name type="scientific">Geodermatophilus poikilotrophus</name>
    <dbReference type="NCBI Taxonomy" id="1333667"/>
    <lineage>
        <taxon>Bacteria</taxon>
        <taxon>Bacillati</taxon>
        <taxon>Actinomycetota</taxon>
        <taxon>Actinomycetes</taxon>
        <taxon>Geodermatophilales</taxon>
        <taxon>Geodermatophilaceae</taxon>
        <taxon>Geodermatophilus</taxon>
    </lineage>
</organism>
<protein>
    <submittedName>
        <fullName evidence="1">Histidine kinase-, DNA gyrase B-, and HSP90-like ATPase</fullName>
    </submittedName>
</protein>
<keyword evidence="2" id="KW-1185">Reference proteome</keyword>
<proteinExistence type="predicted"/>
<dbReference type="Proteomes" id="UP000198507">
    <property type="component" value="Unassembled WGS sequence"/>
</dbReference>
<keyword evidence="1" id="KW-0418">Kinase</keyword>
<name>A0A1I0CQ78_9ACTN</name>
<dbReference type="Gene3D" id="3.30.565.10">
    <property type="entry name" value="Histidine kinase-like ATPase, C-terminal domain"/>
    <property type="match status" value="1"/>
</dbReference>
<gene>
    <name evidence="1" type="ORF">SAMN04488546_1713</name>
</gene>
<dbReference type="InterPro" id="IPR036890">
    <property type="entry name" value="HATPase_C_sf"/>
</dbReference>
<sequence>MREPRHTTIAPSAARLTESLRDIGYDFPSAVADLVDNSVTAGATRVEIVIEYAGADSRIMIADDGCGMTANGVNEALRFGSRRPYGAGDLGRYGLGLKTASLSQARSLTVLSRGGKRVTTRQLSLDTIIEFDEWLVIEPAPNSVYDRAKEMLGEGTGTVVVWEKLDRIFQEQKPEGGWARRRVEKLAERASEHLALVFHRFLEGEVVPKVEIVVNGEKLRPWNPFAQDEPATKRLPRQQFELTVGDNTGTVTLDRYILPPRNAFSCQSEFERLSGPRKWNRQQGLYIYRADRLVQWGGWAGLRGIDEHLKLARVALDFSTDLDAAFNINVAKMRVGIPTQLRQMLERPIHEVCLRADDAYRRAAGPRTTDKVRVKAPTSVDGGVTLLALRAAAMAVGESAALRKILGELPNLSPDIATSLGLHAPASGEVDESVA</sequence>